<gene>
    <name evidence="3" type="ORF">ENT08_00190</name>
</gene>
<evidence type="ECO:0000256" key="1">
    <source>
        <dbReference type="ARBA" id="ARBA00023004"/>
    </source>
</evidence>
<dbReference type="Pfam" id="PF04023">
    <property type="entry name" value="FeoA"/>
    <property type="match status" value="1"/>
</dbReference>
<organism evidence="3">
    <name type="scientific">Desulfobacca acetoxidans</name>
    <dbReference type="NCBI Taxonomy" id="60893"/>
    <lineage>
        <taxon>Bacteria</taxon>
        <taxon>Pseudomonadati</taxon>
        <taxon>Thermodesulfobacteriota</taxon>
        <taxon>Desulfobaccia</taxon>
        <taxon>Desulfobaccales</taxon>
        <taxon>Desulfobaccaceae</taxon>
        <taxon>Desulfobacca</taxon>
    </lineage>
</organism>
<reference evidence="3" key="1">
    <citation type="journal article" date="2020" name="mSystems">
        <title>Genome- and Community-Level Interaction Insights into Carbon Utilization and Element Cycling Functions of Hydrothermarchaeota in Hydrothermal Sediment.</title>
        <authorList>
            <person name="Zhou Z."/>
            <person name="Liu Y."/>
            <person name="Xu W."/>
            <person name="Pan J."/>
            <person name="Luo Z.H."/>
            <person name="Li M."/>
        </authorList>
    </citation>
    <scope>NUCLEOTIDE SEQUENCE [LARGE SCALE GENOMIC DNA]</scope>
    <source>
        <strain evidence="3">SpSt-548</strain>
    </source>
</reference>
<evidence type="ECO:0000313" key="3">
    <source>
        <dbReference type="EMBL" id="HGS04162.1"/>
    </source>
</evidence>
<feature type="domain" description="Ferrous iron transporter FeoA-like" evidence="2">
    <location>
        <begin position="12"/>
        <end position="82"/>
    </location>
</feature>
<evidence type="ECO:0000259" key="2">
    <source>
        <dbReference type="SMART" id="SM00899"/>
    </source>
</evidence>
<name>A0A7V4G6A0_9BACT</name>
<dbReference type="AlphaFoldDB" id="A0A7V4G6A0"/>
<dbReference type="SMART" id="SM00899">
    <property type="entry name" value="FeoA"/>
    <property type="match status" value="1"/>
</dbReference>
<dbReference type="EMBL" id="DSXI01000011">
    <property type="protein sequence ID" value="HGS04162.1"/>
    <property type="molecule type" value="Genomic_DNA"/>
</dbReference>
<dbReference type="PANTHER" id="PTHR43151">
    <property type="entry name" value="FEOA FAMILY PROTEIN"/>
    <property type="match status" value="1"/>
</dbReference>
<proteinExistence type="predicted"/>
<dbReference type="GO" id="GO:0046914">
    <property type="term" value="F:transition metal ion binding"/>
    <property type="evidence" value="ECO:0007669"/>
    <property type="project" value="InterPro"/>
</dbReference>
<protein>
    <submittedName>
        <fullName evidence="3">Ferrous iron transport protein A</fullName>
    </submittedName>
</protein>
<dbReference type="InterPro" id="IPR038157">
    <property type="entry name" value="FeoA_core_dom"/>
</dbReference>
<accession>A0A7V4G6A0</accession>
<comment type="caution">
    <text evidence="3">The sequence shown here is derived from an EMBL/GenBank/DDBJ whole genome shotgun (WGS) entry which is preliminary data.</text>
</comment>
<sequence>MEINPLVSSAETPLAAMPSGSRVRITGCRGGRMLRARLVALGLNVGREIDILQNNRGLIIVGINGGRVALGRGISQKILAVPAPA</sequence>
<dbReference type="SUPFAM" id="SSF50037">
    <property type="entry name" value="C-terminal domain of transcriptional repressors"/>
    <property type="match status" value="1"/>
</dbReference>
<dbReference type="Gene3D" id="2.30.30.90">
    <property type="match status" value="1"/>
</dbReference>
<dbReference type="InterPro" id="IPR008988">
    <property type="entry name" value="Transcriptional_repressor_C"/>
</dbReference>
<dbReference type="InterPro" id="IPR053184">
    <property type="entry name" value="FeoA-like"/>
</dbReference>
<dbReference type="PANTHER" id="PTHR43151:SF1">
    <property type="entry name" value="SSR2333 PROTEIN"/>
    <property type="match status" value="1"/>
</dbReference>
<dbReference type="InterPro" id="IPR007167">
    <property type="entry name" value="Fe-transptr_FeoA-like"/>
</dbReference>
<keyword evidence="1" id="KW-0408">Iron</keyword>